<reference evidence="3" key="1">
    <citation type="submission" date="2022-10" db="EMBL/GenBank/DDBJ databases">
        <title>Characterization and whole genome sequencing of a new Roseateles species, isolated from fresh water.</title>
        <authorList>
            <person name="Guliayeva D.Y."/>
            <person name="Akhremchuk A.E."/>
            <person name="Sikolenko M.A."/>
            <person name="Valentovich L.N."/>
            <person name="Sidarenka A.V."/>
        </authorList>
    </citation>
    <scope>NUCLEOTIDE SEQUENCE</scope>
    <source>
        <strain evidence="3">BIM B-1768</strain>
    </source>
</reference>
<dbReference type="InterPro" id="IPR002347">
    <property type="entry name" value="SDR_fam"/>
</dbReference>
<evidence type="ECO:0000256" key="2">
    <source>
        <dbReference type="ARBA" id="ARBA00023002"/>
    </source>
</evidence>
<dbReference type="RefSeq" id="WP_261756088.1">
    <property type="nucleotide sequence ID" value="NZ_CP104562.2"/>
</dbReference>
<evidence type="ECO:0000313" key="3">
    <source>
        <dbReference type="EMBL" id="UXH76358.1"/>
    </source>
</evidence>
<dbReference type="PRINTS" id="PR00081">
    <property type="entry name" value="GDHRDH"/>
</dbReference>
<accession>A0ABY6ATU4</accession>
<gene>
    <name evidence="3" type="ORF">N4261_14960</name>
</gene>
<dbReference type="PANTHER" id="PTHR44196:SF1">
    <property type="entry name" value="DEHYDROGENASE_REDUCTASE SDR FAMILY MEMBER 7B"/>
    <property type="match status" value="1"/>
</dbReference>
<dbReference type="InterPro" id="IPR036291">
    <property type="entry name" value="NAD(P)-bd_dom_sf"/>
</dbReference>
<dbReference type="SUPFAM" id="SSF51735">
    <property type="entry name" value="NAD(P)-binding Rossmann-fold domains"/>
    <property type="match status" value="1"/>
</dbReference>
<protein>
    <submittedName>
        <fullName evidence="3">SDR family NAD(P)-dependent oxidoreductase</fullName>
    </submittedName>
</protein>
<sequence length="257" mass="27576">MSANPPITDWTGKVVWIVGASSGIGRATAAQLHARGAQVVVSARQAAALHQFVREHPGSMALPLDVSDPEALPQGLRQILAQYGGIDLAMYCAGVYQPMRATHFSTAVMRQHIEVNLMGAVSLLEVLLPVLLSQGRGHVSLVASVAGYRGLPQALAYGPSKAAMQYLAETLFLDLRPAGIGVSVVNPGFVDTPLTAGNPFPMPALLTPDKAADHILTGWAKGRYDIHFPWRFSLWLKLLRLLPHGLYVRAVHRATGL</sequence>
<organism evidence="3 4">
    <name type="scientific">Roseateles amylovorans</name>
    <dbReference type="NCBI Taxonomy" id="2978473"/>
    <lineage>
        <taxon>Bacteria</taxon>
        <taxon>Pseudomonadati</taxon>
        <taxon>Pseudomonadota</taxon>
        <taxon>Betaproteobacteria</taxon>
        <taxon>Burkholderiales</taxon>
        <taxon>Sphaerotilaceae</taxon>
        <taxon>Roseateles</taxon>
    </lineage>
</organism>
<proteinExistence type="inferred from homology"/>
<dbReference type="Gene3D" id="3.40.50.720">
    <property type="entry name" value="NAD(P)-binding Rossmann-like Domain"/>
    <property type="match status" value="1"/>
</dbReference>
<keyword evidence="2" id="KW-0560">Oxidoreductase</keyword>
<name>A0ABY6ATU4_9BURK</name>
<dbReference type="Pfam" id="PF00106">
    <property type="entry name" value="adh_short"/>
    <property type="match status" value="1"/>
</dbReference>
<evidence type="ECO:0000313" key="4">
    <source>
        <dbReference type="Proteomes" id="UP001064933"/>
    </source>
</evidence>
<evidence type="ECO:0000256" key="1">
    <source>
        <dbReference type="ARBA" id="ARBA00006484"/>
    </source>
</evidence>
<keyword evidence="4" id="KW-1185">Reference proteome</keyword>
<dbReference type="EMBL" id="CP104562">
    <property type="protein sequence ID" value="UXH76358.1"/>
    <property type="molecule type" value="Genomic_DNA"/>
</dbReference>
<comment type="similarity">
    <text evidence="1">Belongs to the short-chain dehydrogenases/reductases (SDR) family.</text>
</comment>
<dbReference type="PANTHER" id="PTHR44196">
    <property type="entry name" value="DEHYDROGENASE/REDUCTASE SDR FAMILY MEMBER 7B"/>
    <property type="match status" value="1"/>
</dbReference>
<dbReference type="Proteomes" id="UP001064933">
    <property type="component" value="Chromosome"/>
</dbReference>